<name>X1HVV3_9ZZZZ</name>
<proteinExistence type="predicted"/>
<comment type="caution">
    <text evidence="1">The sequence shown here is derived from an EMBL/GenBank/DDBJ whole genome shotgun (WGS) entry which is preliminary data.</text>
</comment>
<sequence>KTSKEEIRSATAIKITLVEETAYLFTPTIIIEMTIIEKTMTKSKTSAIIKVEMPISTGNLNFLLRT</sequence>
<feature type="non-terminal residue" evidence="1">
    <location>
        <position position="1"/>
    </location>
</feature>
<gene>
    <name evidence="1" type="ORF">S03H2_33260</name>
</gene>
<evidence type="ECO:0000313" key="1">
    <source>
        <dbReference type="EMBL" id="GAH61205.1"/>
    </source>
</evidence>
<dbReference type="EMBL" id="BARU01020237">
    <property type="protein sequence ID" value="GAH61205.1"/>
    <property type="molecule type" value="Genomic_DNA"/>
</dbReference>
<protein>
    <submittedName>
        <fullName evidence="1">Uncharacterized protein</fullName>
    </submittedName>
</protein>
<reference evidence="1" key="1">
    <citation type="journal article" date="2014" name="Front. Microbiol.">
        <title>High frequency of phylogenetically diverse reductive dehalogenase-homologous genes in deep subseafloor sedimentary metagenomes.</title>
        <authorList>
            <person name="Kawai M."/>
            <person name="Futagami T."/>
            <person name="Toyoda A."/>
            <person name="Takaki Y."/>
            <person name="Nishi S."/>
            <person name="Hori S."/>
            <person name="Arai W."/>
            <person name="Tsubouchi T."/>
            <person name="Morono Y."/>
            <person name="Uchiyama I."/>
            <person name="Ito T."/>
            <person name="Fujiyama A."/>
            <person name="Inagaki F."/>
            <person name="Takami H."/>
        </authorList>
    </citation>
    <scope>NUCLEOTIDE SEQUENCE</scope>
    <source>
        <strain evidence="1">Expedition CK06-06</strain>
    </source>
</reference>
<accession>X1HVV3</accession>
<organism evidence="1">
    <name type="scientific">marine sediment metagenome</name>
    <dbReference type="NCBI Taxonomy" id="412755"/>
    <lineage>
        <taxon>unclassified sequences</taxon>
        <taxon>metagenomes</taxon>
        <taxon>ecological metagenomes</taxon>
    </lineage>
</organism>
<dbReference type="AlphaFoldDB" id="X1HVV3"/>